<sequence>MPIAAITYTPRQITAFINRAESQWIAVYDSSLNGPSIFIDGDEYKRLPLRFSTRGKILAYFKRNWNARLSAIMLCNLKPILYKTRLYEIVADPGPVPTFVVSLRIVNQTESSIRVRASLSGSDEGNETILYTLSKAGGRLRIVNRSGRERDYRYARCTN</sequence>
<evidence type="ECO:0000313" key="1">
    <source>
        <dbReference type="EMBL" id="QJD85340.1"/>
    </source>
</evidence>
<dbReference type="KEGG" id="cheb:HH215_20625"/>
<gene>
    <name evidence="1" type="ORF">HH215_20625</name>
</gene>
<dbReference type="EMBL" id="CP051680">
    <property type="protein sequence ID" value="QJD85340.1"/>
    <property type="molecule type" value="Genomic_DNA"/>
</dbReference>
<proteinExistence type="predicted"/>
<evidence type="ECO:0000313" key="2">
    <source>
        <dbReference type="Proteomes" id="UP000502248"/>
    </source>
</evidence>
<protein>
    <submittedName>
        <fullName evidence="1">Uncharacterized protein</fullName>
    </submittedName>
</protein>
<accession>A0A7Z2ZMZ9</accession>
<name>A0A7Z2ZMZ9_9BACL</name>
<dbReference type="Proteomes" id="UP000502248">
    <property type="component" value="Chromosome"/>
</dbReference>
<reference evidence="1 2" key="1">
    <citation type="submission" date="2020-04" db="EMBL/GenBank/DDBJ databases">
        <title>Genome sequencing of novel species.</title>
        <authorList>
            <person name="Heo J."/>
            <person name="Kim S.-J."/>
            <person name="Kim J.-S."/>
            <person name="Hong S.-B."/>
            <person name="Kwon S.-W."/>
        </authorList>
    </citation>
    <scope>NUCLEOTIDE SEQUENCE [LARGE SCALE GENOMIC DNA]</scope>
    <source>
        <strain evidence="1 2">MFER-1</strain>
    </source>
</reference>
<organism evidence="1 2">
    <name type="scientific">Cohnella herbarum</name>
    <dbReference type="NCBI Taxonomy" id="2728023"/>
    <lineage>
        <taxon>Bacteria</taxon>
        <taxon>Bacillati</taxon>
        <taxon>Bacillota</taxon>
        <taxon>Bacilli</taxon>
        <taxon>Bacillales</taxon>
        <taxon>Paenibacillaceae</taxon>
        <taxon>Cohnella</taxon>
    </lineage>
</organism>
<keyword evidence="2" id="KW-1185">Reference proteome</keyword>
<dbReference type="RefSeq" id="WP_169281605.1">
    <property type="nucleotide sequence ID" value="NZ_CP051680.1"/>
</dbReference>
<dbReference type="AlphaFoldDB" id="A0A7Z2ZMZ9"/>